<comment type="caution">
    <text evidence="1">The sequence shown here is derived from an EMBL/GenBank/DDBJ whole genome shotgun (WGS) entry which is preliminary data.</text>
</comment>
<sequence>MSGGFKGRAVKFRWKNEMVAGIRTKNPQCNSEPVDVTDDDSDGWRELLAEPGEQSVDISLSGITKSDTLKGDWFNGQRMGEAELEYPDGGVLSGQFFLANYSETGEYNEGTTFDAELQSSGEVIYVPGNSNGNGED</sequence>
<protein>
    <recommendedName>
        <fullName evidence="3">Phage major tail protein, TP901-1 family</fullName>
    </recommendedName>
</protein>
<gene>
    <name evidence="1" type="ORF">CAL65_13590</name>
</gene>
<dbReference type="EMBL" id="NFZW01000013">
    <property type="protein sequence ID" value="RFA35134.1"/>
    <property type="molecule type" value="Genomic_DNA"/>
</dbReference>
<dbReference type="InterPro" id="IPR022344">
    <property type="entry name" value="GTA_major-tail"/>
</dbReference>
<evidence type="ECO:0008006" key="3">
    <source>
        <dbReference type="Google" id="ProtNLM"/>
    </source>
</evidence>
<dbReference type="Proteomes" id="UP000256763">
    <property type="component" value="Unassembled WGS sequence"/>
</dbReference>
<dbReference type="Pfam" id="PF06199">
    <property type="entry name" value="Phage_tail_2"/>
    <property type="match status" value="1"/>
</dbReference>
<dbReference type="InterPro" id="IPR011855">
    <property type="entry name" value="Phgtail_TP901_1"/>
</dbReference>
<evidence type="ECO:0000313" key="1">
    <source>
        <dbReference type="EMBL" id="RFA35134.1"/>
    </source>
</evidence>
<accession>A0A3E0WQA8</accession>
<dbReference type="RefSeq" id="WP_116304291.1">
    <property type="nucleotide sequence ID" value="NZ_NFZV01000051.1"/>
</dbReference>
<name>A0A3E0WQA8_9GAMM</name>
<evidence type="ECO:0000313" key="2">
    <source>
        <dbReference type="Proteomes" id="UP000256763"/>
    </source>
</evidence>
<dbReference type="AlphaFoldDB" id="A0A3E0WQA8"/>
<organism evidence="1 2">
    <name type="scientific">Alkalilimnicola ehrlichii</name>
    <dbReference type="NCBI Taxonomy" id="351052"/>
    <lineage>
        <taxon>Bacteria</taxon>
        <taxon>Pseudomonadati</taxon>
        <taxon>Pseudomonadota</taxon>
        <taxon>Gammaproteobacteria</taxon>
        <taxon>Chromatiales</taxon>
        <taxon>Ectothiorhodospiraceae</taxon>
        <taxon>Alkalilimnicola</taxon>
    </lineage>
</organism>
<reference evidence="2" key="1">
    <citation type="submission" date="2017-05" db="EMBL/GenBank/DDBJ databases">
        <authorList>
            <person name="Sharma S."/>
            <person name="Sidhu C."/>
            <person name="Pinnaka A.K."/>
        </authorList>
    </citation>
    <scope>NUCLEOTIDE SEQUENCE [LARGE SCALE GENOMIC DNA]</scope>
    <source>
        <strain evidence="2">AK93</strain>
    </source>
</reference>
<dbReference type="OrthoDB" id="286776at2"/>
<dbReference type="PRINTS" id="PR01996">
    <property type="entry name" value="MTP1FAMILY"/>
</dbReference>
<proteinExistence type="predicted"/>
<keyword evidence="2" id="KW-1185">Reference proteome</keyword>